<dbReference type="InterPro" id="IPR050645">
    <property type="entry name" value="Histidine_acid_phosphatase"/>
</dbReference>
<comment type="caution">
    <text evidence="8">The sequence shown here is derived from an EMBL/GenBank/DDBJ whole genome shotgun (WGS) entry which is preliminary data.</text>
</comment>
<evidence type="ECO:0000256" key="4">
    <source>
        <dbReference type="ARBA" id="ARBA00022729"/>
    </source>
</evidence>
<dbReference type="SUPFAM" id="SSF53254">
    <property type="entry name" value="Phosphoglycerate mutase-like"/>
    <property type="match status" value="1"/>
</dbReference>
<evidence type="ECO:0000256" key="5">
    <source>
        <dbReference type="ARBA" id="ARBA00022801"/>
    </source>
</evidence>
<dbReference type="EMBL" id="CAXAJV020001301">
    <property type="protein sequence ID" value="CAL7951360.1"/>
    <property type="molecule type" value="Genomic_DNA"/>
</dbReference>
<dbReference type="PROSITE" id="PS00616">
    <property type="entry name" value="HIS_ACID_PHOSPHAT_1"/>
    <property type="match status" value="1"/>
</dbReference>
<dbReference type="InterPro" id="IPR000560">
    <property type="entry name" value="His_Pase_clade-2"/>
</dbReference>
<sequence>MSLHSQVGNAEFNVELVQVLFRHGERTPRAKELWCQDTSAYEPWGLAQLTNEGKMREYLIGKMLRKRYDQFLGDVYHPNDIYAYSSNHDRTKMSLQLVLAGLYHPTTVQMWNANLSWMPIPTHYMPEKVDVLLKPEFSPLFNQALEEARNAEEILKKVLPYRDLFKFFSEIIGTNITNTSQVSEMYNGLVAQKTMNLSLPDWYTDEIFEKLQNVMKIEYTTRSFTPYLKRLNGGLIIKKFIDNIKVNEKRDRPRKIYLYSGHEVNIAAFARAHNFTEPELPSYGCAIIFEKLRDQTGNRYIRMLFWTGITEELKIYKLPECEEVCPIEKYLDFVKEILPSDEEVNHKWDYLSKEELRQLYTEQVEQVIGSRRRVRSE</sequence>
<evidence type="ECO:0000256" key="7">
    <source>
        <dbReference type="ARBA" id="ARBA00023180"/>
    </source>
</evidence>
<evidence type="ECO:0000256" key="3">
    <source>
        <dbReference type="ARBA" id="ARBA00012646"/>
    </source>
</evidence>
<evidence type="ECO:0000256" key="6">
    <source>
        <dbReference type="ARBA" id="ARBA00023157"/>
    </source>
</evidence>
<reference evidence="8 9" key="1">
    <citation type="submission" date="2024-08" db="EMBL/GenBank/DDBJ databases">
        <authorList>
            <person name="Will J Nash"/>
            <person name="Angela Man"/>
            <person name="Seanna McTaggart"/>
            <person name="Kendall Baker"/>
            <person name="Tom Barker"/>
            <person name="Leah Catchpole"/>
            <person name="Alex Durrant"/>
            <person name="Karim Gharbi"/>
            <person name="Naomi Irish"/>
            <person name="Gemy Kaithakottil"/>
            <person name="Debby Ku"/>
            <person name="Aaliyah Providence"/>
            <person name="Felix Shaw"/>
            <person name="David Swarbreck"/>
            <person name="Chris Watkins"/>
            <person name="Ann M. McCartney"/>
            <person name="Giulio Formenti"/>
            <person name="Alice Mouton"/>
            <person name="Noel Vella"/>
            <person name="Bjorn M von Reumont"/>
            <person name="Adriana Vella"/>
            <person name="Wilfried Haerty"/>
        </authorList>
    </citation>
    <scope>NUCLEOTIDE SEQUENCE [LARGE SCALE GENOMIC DNA]</scope>
</reference>
<dbReference type="InterPro" id="IPR029033">
    <property type="entry name" value="His_PPase_superfam"/>
</dbReference>
<evidence type="ECO:0000313" key="8">
    <source>
        <dbReference type="EMBL" id="CAL7951360.1"/>
    </source>
</evidence>
<accession>A0ABP1PJH1</accession>
<keyword evidence="7" id="KW-0325">Glycoprotein</keyword>
<dbReference type="EC" id="3.1.3.2" evidence="3"/>
<comment type="similarity">
    <text evidence="2">Belongs to the histidine acid phosphatase family.</text>
</comment>
<dbReference type="Gene3D" id="3.40.50.1240">
    <property type="entry name" value="Phosphoglycerate mutase-like"/>
    <property type="match status" value="1"/>
</dbReference>
<dbReference type="Pfam" id="PF00328">
    <property type="entry name" value="His_Phos_2"/>
    <property type="match status" value="1"/>
</dbReference>
<organism evidence="8 9">
    <name type="scientific">Xylocopa violacea</name>
    <name type="common">Violet carpenter bee</name>
    <name type="synonym">Apis violacea</name>
    <dbReference type="NCBI Taxonomy" id="135666"/>
    <lineage>
        <taxon>Eukaryota</taxon>
        <taxon>Metazoa</taxon>
        <taxon>Ecdysozoa</taxon>
        <taxon>Arthropoda</taxon>
        <taxon>Hexapoda</taxon>
        <taxon>Insecta</taxon>
        <taxon>Pterygota</taxon>
        <taxon>Neoptera</taxon>
        <taxon>Endopterygota</taxon>
        <taxon>Hymenoptera</taxon>
        <taxon>Apocrita</taxon>
        <taxon>Aculeata</taxon>
        <taxon>Apoidea</taxon>
        <taxon>Anthophila</taxon>
        <taxon>Apidae</taxon>
        <taxon>Xylocopa</taxon>
        <taxon>Xylocopa</taxon>
    </lineage>
</organism>
<name>A0ABP1PJH1_XYLVO</name>
<dbReference type="PANTHER" id="PTHR11567:SF211">
    <property type="entry name" value="PROSTATIC ACID PHOSPHATASE"/>
    <property type="match status" value="1"/>
</dbReference>
<evidence type="ECO:0000313" key="9">
    <source>
        <dbReference type="Proteomes" id="UP001642520"/>
    </source>
</evidence>
<keyword evidence="6" id="KW-1015">Disulfide bond</keyword>
<dbReference type="Proteomes" id="UP001642520">
    <property type="component" value="Unassembled WGS sequence"/>
</dbReference>
<keyword evidence="4" id="KW-0732">Signal</keyword>
<evidence type="ECO:0000256" key="1">
    <source>
        <dbReference type="ARBA" id="ARBA00000032"/>
    </source>
</evidence>
<dbReference type="InterPro" id="IPR033379">
    <property type="entry name" value="Acid_Pase_AS"/>
</dbReference>
<comment type="catalytic activity">
    <reaction evidence="1">
        <text>a phosphate monoester + H2O = an alcohol + phosphate</text>
        <dbReference type="Rhea" id="RHEA:15017"/>
        <dbReference type="ChEBI" id="CHEBI:15377"/>
        <dbReference type="ChEBI" id="CHEBI:30879"/>
        <dbReference type="ChEBI" id="CHEBI:43474"/>
        <dbReference type="ChEBI" id="CHEBI:67140"/>
        <dbReference type="EC" id="3.1.3.2"/>
    </reaction>
</comment>
<protein>
    <recommendedName>
        <fullName evidence="3">acid phosphatase</fullName>
        <ecNumber evidence="3">3.1.3.2</ecNumber>
    </recommendedName>
</protein>
<dbReference type="PANTHER" id="PTHR11567">
    <property type="entry name" value="ACID PHOSPHATASE-RELATED"/>
    <property type="match status" value="1"/>
</dbReference>
<evidence type="ECO:0000256" key="2">
    <source>
        <dbReference type="ARBA" id="ARBA00005375"/>
    </source>
</evidence>
<keyword evidence="9" id="KW-1185">Reference proteome</keyword>
<dbReference type="CDD" id="cd07061">
    <property type="entry name" value="HP_HAP_like"/>
    <property type="match status" value="1"/>
</dbReference>
<proteinExistence type="inferred from homology"/>
<gene>
    <name evidence="8" type="ORF">XYLVIOL_LOCUS10467</name>
</gene>
<keyword evidence="5" id="KW-0378">Hydrolase</keyword>